<keyword evidence="4" id="KW-0081">Bacteriolytic enzyme</keyword>
<gene>
    <name evidence="9" type="ORF">EVAR_13240_1</name>
</gene>
<comment type="catalytic activity">
    <reaction evidence="1">
        <text>Hydrolysis of (1-&gt;4)-beta-linkages between N-acetylmuramic acid and N-acetyl-D-glucosamine residues in a peptidoglycan and between N-acetyl-D-glucosamine residues in chitodextrins.</text>
        <dbReference type="EC" id="3.2.1.17"/>
    </reaction>
</comment>
<reference evidence="9 10" key="1">
    <citation type="journal article" date="2019" name="Commun. Biol.">
        <title>The bagworm genome reveals a unique fibroin gene that provides high tensile strength.</title>
        <authorList>
            <person name="Kono N."/>
            <person name="Nakamura H."/>
            <person name="Ohtoshi R."/>
            <person name="Tomita M."/>
            <person name="Numata K."/>
            <person name="Arakawa K."/>
        </authorList>
    </citation>
    <scope>NUCLEOTIDE SEQUENCE [LARGE SCALE GENOMIC DNA]</scope>
</reference>
<evidence type="ECO:0000256" key="6">
    <source>
        <dbReference type="ARBA" id="ARBA00023157"/>
    </source>
</evidence>
<evidence type="ECO:0000313" key="10">
    <source>
        <dbReference type="Proteomes" id="UP000299102"/>
    </source>
</evidence>
<proteinExistence type="predicted"/>
<dbReference type="PROSITE" id="PS51348">
    <property type="entry name" value="GLYCOSYL_HYDROL_F22_2"/>
    <property type="match status" value="1"/>
</dbReference>
<dbReference type="Gene3D" id="1.10.530.10">
    <property type="match status" value="1"/>
</dbReference>
<dbReference type="GO" id="GO:0042742">
    <property type="term" value="P:defense response to bacterium"/>
    <property type="evidence" value="ECO:0007669"/>
    <property type="project" value="UniProtKB-KW"/>
</dbReference>
<evidence type="ECO:0000256" key="8">
    <source>
        <dbReference type="SAM" id="MobiDB-lite"/>
    </source>
</evidence>
<dbReference type="OrthoDB" id="6692707at2759"/>
<dbReference type="EMBL" id="BGZK01000082">
    <property type="protein sequence ID" value="GBP16860.1"/>
    <property type="molecule type" value="Genomic_DNA"/>
</dbReference>
<dbReference type="GO" id="GO:0031640">
    <property type="term" value="P:killing of cells of another organism"/>
    <property type="evidence" value="ECO:0007669"/>
    <property type="project" value="UniProtKB-KW"/>
</dbReference>
<dbReference type="PANTHER" id="PTHR11407:SF63">
    <property type="entry name" value="LYSOZYME C"/>
    <property type="match status" value="1"/>
</dbReference>
<evidence type="ECO:0000313" key="9">
    <source>
        <dbReference type="EMBL" id="GBP16860.1"/>
    </source>
</evidence>
<accession>A0A4C1TS78</accession>
<evidence type="ECO:0000256" key="5">
    <source>
        <dbReference type="ARBA" id="ARBA00022801"/>
    </source>
</evidence>
<dbReference type="SMART" id="SM00263">
    <property type="entry name" value="LYZ1"/>
    <property type="match status" value="1"/>
</dbReference>
<dbReference type="AlphaFoldDB" id="A0A4C1TS78"/>
<sequence>MNVVLDVNRSKLNRHRRLPVTSESGDNANAPRETSKNPHSLKGVRFDINNKEWCKKGRKGGHCSMRCEDNDGNAVLIADLLNEDLADDVRCAKRVYDRVGFKGWPSSYAYCKEKNLPDLSRC</sequence>
<keyword evidence="3" id="KW-0929">Antimicrobial</keyword>
<keyword evidence="7" id="KW-0326">Glycosidase</keyword>
<dbReference type="SUPFAM" id="SSF53955">
    <property type="entry name" value="Lysozyme-like"/>
    <property type="match status" value="1"/>
</dbReference>
<dbReference type="Proteomes" id="UP000299102">
    <property type="component" value="Unassembled WGS sequence"/>
</dbReference>
<evidence type="ECO:0000256" key="4">
    <source>
        <dbReference type="ARBA" id="ARBA00022638"/>
    </source>
</evidence>
<dbReference type="InterPro" id="IPR001916">
    <property type="entry name" value="Glyco_hydro_22"/>
</dbReference>
<organism evidence="9 10">
    <name type="scientific">Eumeta variegata</name>
    <name type="common">Bagworm moth</name>
    <name type="synonym">Eumeta japonica</name>
    <dbReference type="NCBI Taxonomy" id="151549"/>
    <lineage>
        <taxon>Eukaryota</taxon>
        <taxon>Metazoa</taxon>
        <taxon>Ecdysozoa</taxon>
        <taxon>Arthropoda</taxon>
        <taxon>Hexapoda</taxon>
        <taxon>Insecta</taxon>
        <taxon>Pterygota</taxon>
        <taxon>Neoptera</taxon>
        <taxon>Endopterygota</taxon>
        <taxon>Lepidoptera</taxon>
        <taxon>Glossata</taxon>
        <taxon>Ditrysia</taxon>
        <taxon>Tineoidea</taxon>
        <taxon>Psychidae</taxon>
        <taxon>Oiketicinae</taxon>
        <taxon>Eumeta</taxon>
    </lineage>
</organism>
<dbReference type="InterPro" id="IPR023346">
    <property type="entry name" value="Lysozyme-like_dom_sf"/>
</dbReference>
<feature type="region of interest" description="Disordered" evidence="8">
    <location>
        <begin position="17"/>
        <end position="41"/>
    </location>
</feature>
<evidence type="ECO:0000256" key="7">
    <source>
        <dbReference type="ARBA" id="ARBA00023295"/>
    </source>
</evidence>
<keyword evidence="6" id="KW-1015">Disulfide bond</keyword>
<dbReference type="GO" id="GO:0003796">
    <property type="term" value="F:lysozyme activity"/>
    <property type="evidence" value="ECO:0007669"/>
    <property type="project" value="UniProtKB-EC"/>
</dbReference>
<dbReference type="PANTHER" id="PTHR11407">
    <property type="entry name" value="LYSOZYME C"/>
    <property type="match status" value="1"/>
</dbReference>
<protein>
    <recommendedName>
        <fullName evidence="2">lysozyme</fullName>
        <ecNumber evidence="2">3.2.1.17</ecNumber>
    </recommendedName>
</protein>
<dbReference type="EC" id="3.2.1.17" evidence="2"/>
<evidence type="ECO:0000256" key="2">
    <source>
        <dbReference type="ARBA" id="ARBA00012732"/>
    </source>
</evidence>
<name>A0A4C1TS78_EUMVA</name>
<dbReference type="Pfam" id="PF00062">
    <property type="entry name" value="Lys"/>
    <property type="match status" value="1"/>
</dbReference>
<keyword evidence="10" id="KW-1185">Reference proteome</keyword>
<dbReference type="STRING" id="151549.A0A4C1TS78"/>
<evidence type="ECO:0000256" key="1">
    <source>
        <dbReference type="ARBA" id="ARBA00000632"/>
    </source>
</evidence>
<comment type="caution">
    <text evidence="9">The sequence shown here is derived from an EMBL/GenBank/DDBJ whole genome shotgun (WGS) entry which is preliminary data.</text>
</comment>
<evidence type="ECO:0000256" key="3">
    <source>
        <dbReference type="ARBA" id="ARBA00022529"/>
    </source>
</evidence>
<keyword evidence="5" id="KW-0378">Hydrolase</keyword>